<evidence type="ECO:0000256" key="3">
    <source>
        <dbReference type="ARBA" id="ARBA00022801"/>
    </source>
</evidence>
<keyword evidence="5" id="KW-0460">Magnesium</keyword>
<dbReference type="InterPro" id="IPR012337">
    <property type="entry name" value="RNaseH-like_sf"/>
</dbReference>
<dbReference type="InterPro" id="IPR051132">
    <property type="entry name" value="3-5_Exonuclease_domain"/>
</dbReference>
<keyword evidence="1" id="KW-0540">Nuclease</keyword>
<dbReference type="EMBL" id="JACHOC010000004">
    <property type="protein sequence ID" value="MBB4622753.1"/>
    <property type="molecule type" value="Genomic_DNA"/>
</dbReference>
<evidence type="ECO:0000256" key="6">
    <source>
        <dbReference type="ARBA" id="ARBA00040531"/>
    </source>
</evidence>
<comment type="caution">
    <text evidence="9">The sequence shown here is derived from an EMBL/GenBank/DDBJ whole genome shotgun (WGS) entry which is preliminary data.</text>
</comment>
<dbReference type="SMART" id="SM00474">
    <property type="entry name" value="35EXOc"/>
    <property type="match status" value="1"/>
</dbReference>
<dbReference type="InterPro" id="IPR002562">
    <property type="entry name" value="3'-5'_exonuclease_dom"/>
</dbReference>
<dbReference type="PANTHER" id="PTHR13620:SF109">
    <property type="entry name" value="3'-5' EXONUCLEASE"/>
    <property type="match status" value="1"/>
</dbReference>
<name>A0ABR6KPI0_9BACT</name>
<evidence type="ECO:0000256" key="5">
    <source>
        <dbReference type="ARBA" id="ARBA00022842"/>
    </source>
</evidence>
<evidence type="ECO:0000256" key="4">
    <source>
        <dbReference type="ARBA" id="ARBA00022839"/>
    </source>
</evidence>
<dbReference type="PANTHER" id="PTHR13620">
    <property type="entry name" value="3-5 EXONUCLEASE"/>
    <property type="match status" value="1"/>
</dbReference>
<keyword evidence="2" id="KW-0479">Metal-binding</keyword>
<dbReference type="CDD" id="cd06141">
    <property type="entry name" value="WRN_exo"/>
    <property type="match status" value="1"/>
</dbReference>
<protein>
    <recommendedName>
        <fullName evidence="6">3'-5' exonuclease</fullName>
    </recommendedName>
    <alternativeName>
        <fullName evidence="7">Werner Syndrome-like exonuclease</fullName>
    </alternativeName>
</protein>
<evidence type="ECO:0000256" key="7">
    <source>
        <dbReference type="ARBA" id="ARBA00042761"/>
    </source>
</evidence>
<dbReference type="InterPro" id="IPR036397">
    <property type="entry name" value="RNaseH_sf"/>
</dbReference>
<evidence type="ECO:0000256" key="2">
    <source>
        <dbReference type="ARBA" id="ARBA00022723"/>
    </source>
</evidence>
<evidence type="ECO:0000259" key="8">
    <source>
        <dbReference type="SMART" id="SM00474"/>
    </source>
</evidence>
<accession>A0ABR6KPI0</accession>
<feature type="domain" description="3'-5' exonuclease" evidence="8">
    <location>
        <begin position="26"/>
        <end position="194"/>
    </location>
</feature>
<keyword evidence="4" id="KW-0269">Exonuclease</keyword>
<evidence type="ECO:0000313" key="9">
    <source>
        <dbReference type="EMBL" id="MBB4622753.1"/>
    </source>
</evidence>
<dbReference type="Pfam" id="PF01612">
    <property type="entry name" value="DNA_pol_A_exo1"/>
    <property type="match status" value="1"/>
</dbReference>
<evidence type="ECO:0000256" key="1">
    <source>
        <dbReference type="ARBA" id="ARBA00022722"/>
    </source>
</evidence>
<proteinExistence type="predicted"/>
<keyword evidence="3" id="KW-0378">Hydrolase</keyword>
<dbReference type="Proteomes" id="UP000533637">
    <property type="component" value="Unassembled WGS sequence"/>
</dbReference>
<evidence type="ECO:0000313" key="10">
    <source>
        <dbReference type="Proteomes" id="UP000533637"/>
    </source>
</evidence>
<dbReference type="Gene3D" id="3.30.420.10">
    <property type="entry name" value="Ribonuclease H-like superfamily/Ribonuclease H"/>
    <property type="match status" value="1"/>
</dbReference>
<dbReference type="RefSeq" id="WP_122355584.1">
    <property type="nucleotide sequence ID" value="NZ_BMPB01000012.1"/>
</dbReference>
<reference evidence="9 10" key="1">
    <citation type="submission" date="2020-08" db="EMBL/GenBank/DDBJ databases">
        <title>Genomic Encyclopedia of Type Strains, Phase IV (KMG-IV): sequencing the most valuable type-strain genomes for metagenomic binning, comparative biology and taxonomic classification.</title>
        <authorList>
            <person name="Goeker M."/>
        </authorList>
    </citation>
    <scope>NUCLEOTIDE SEQUENCE [LARGE SCALE GENOMIC DNA]</scope>
    <source>
        <strain evidence="9 10">DSM 102983</strain>
    </source>
</reference>
<dbReference type="SUPFAM" id="SSF53098">
    <property type="entry name" value="Ribonuclease H-like"/>
    <property type="match status" value="1"/>
</dbReference>
<keyword evidence="10" id="KW-1185">Reference proteome</keyword>
<sequence length="194" mass="22397">MMTQYTHTITKEEISLLEIEEFLGRIIVIDTEKDSDKAVSYLSGFEAVGFDTETRPSFKKGTRYKISLMQISTDEACFLFRLNRIGIPQSLEDFLVNEKILKIGLSLRDDFGAMRKRTDIKPANFLDLQNYVGQFGIEDASLQKIYAILFDKKISKGQRLSNWEADILTEQQKKYAALDAWACLRIYNQLNQDK</sequence>
<organism evidence="9 10">
    <name type="scientific">Parabacteroides faecis</name>
    <dbReference type="NCBI Taxonomy" id="1217282"/>
    <lineage>
        <taxon>Bacteria</taxon>
        <taxon>Pseudomonadati</taxon>
        <taxon>Bacteroidota</taxon>
        <taxon>Bacteroidia</taxon>
        <taxon>Bacteroidales</taxon>
        <taxon>Tannerellaceae</taxon>
        <taxon>Parabacteroides</taxon>
    </lineage>
</organism>
<gene>
    <name evidence="9" type="ORF">GGQ57_002653</name>
</gene>